<dbReference type="AlphaFoldDB" id="A0A6J6D5D6"/>
<keyword evidence="1" id="KW-0812">Transmembrane</keyword>
<evidence type="ECO:0000313" key="2">
    <source>
        <dbReference type="EMBL" id="CAB4559181.1"/>
    </source>
</evidence>
<feature type="transmembrane region" description="Helical" evidence="1">
    <location>
        <begin position="45"/>
        <end position="66"/>
    </location>
</feature>
<keyword evidence="1" id="KW-0472">Membrane</keyword>
<reference evidence="2" key="1">
    <citation type="submission" date="2020-05" db="EMBL/GenBank/DDBJ databases">
        <authorList>
            <person name="Chiriac C."/>
            <person name="Salcher M."/>
            <person name="Ghai R."/>
            <person name="Kavagutti S V."/>
        </authorList>
    </citation>
    <scope>NUCLEOTIDE SEQUENCE</scope>
</reference>
<sequence>MLAIDILRWPGMNQAFLFSLVLTTVMALAAIPFGKRRPKDAPVTWGEAMVGSVYVFFVMFLAFGVVPHQFIVHADNDLGWRKDKLVNGPFDLLQAQANGGNFPFTVSYEAVRDILVVVIHVYFIALMIYLFVWWQKRHDKVSKELETSSYGRPLVKVKKA</sequence>
<accession>A0A6J6D5D6</accession>
<name>A0A6J6D5D6_9ZZZZ</name>
<gene>
    <name evidence="2" type="ORF">UFOPK1572_00704</name>
</gene>
<feature type="transmembrane region" description="Helical" evidence="1">
    <location>
        <begin position="15"/>
        <end position="33"/>
    </location>
</feature>
<proteinExistence type="predicted"/>
<feature type="transmembrane region" description="Helical" evidence="1">
    <location>
        <begin position="114"/>
        <end position="134"/>
    </location>
</feature>
<dbReference type="EMBL" id="CAEZTC010000072">
    <property type="protein sequence ID" value="CAB4559181.1"/>
    <property type="molecule type" value="Genomic_DNA"/>
</dbReference>
<evidence type="ECO:0000256" key="1">
    <source>
        <dbReference type="SAM" id="Phobius"/>
    </source>
</evidence>
<organism evidence="2">
    <name type="scientific">freshwater metagenome</name>
    <dbReference type="NCBI Taxonomy" id="449393"/>
    <lineage>
        <taxon>unclassified sequences</taxon>
        <taxon>metagenomes</taxon>
        <taxon>ecological metagenomes</taxon>
    </lineage>
</organism>
<keyword evidence="1" id="KW-1133">Transmembrane helix</keyword>
<protein>
    <submittedName>
        <fullName evidence="2">Unannotated protein</fullName>
    </submittedName>
</protein>